<dbReference type="Proteomes" id="UP001500784">
    <property type="component" value="Unassembled WGS sequence"/>
</dbReference>
<dbReference type="PANTHER" id="PTHR43639">
    <property type="entry name" value="OXIDOREDUCTASE, SHORT-CHAIN DEHYDROGENASE/REDUCTASE FAMILY (AFU_ORTHOLOGUE AFUA_5G02870)"/>
    <property type="match status" value="1"/>
</dbReference>
<dbReference type="PRINTS" id="PR00081">
    <property type="entry name" value="GDHRDH"/>
</dbReference>
<reference evidence="4" key="1">
    <citation type="journal article" date="2019" name="Int. J. Syst. Evol. Microbiol.">
        <title>The Global Catalogue of Microorganisms (GCM) 10K type strain sequencing project: providing services to taxonomists for standard genome sequencing and annotation.</title>
        <authorList>
            <consortium name="The Broad Institute Genomics Platform"/>
            <consortium name="The Broad Institute Genome Sequencing Center for Infectious Disease"/>
            <person name="Wu L."/>
            <person name="Ma J."/>
        </authorList>
    </citation>
    <scope>NUCLEOTIDE SEQUENCE [LARGE SCALE GENOMIC DNA]</scope>
    <source>
        <strain evidence="4">JCM 13316</strain>
    </source>
</reference>
<dbReference type="SUPFAM" id="SSF51735">
    <property type="entry name" value="NAD(P)-binding Rossmann-fold domains"/>
    <property type="match status" value="1"/>
</dbReference>
<dbReference type="InterPro" id="IPR036291">
    <property type="entry name" value="NAD(P)-bd_dom_sf"/>
</dbReference>
<dbReference type="RefSeq" id="WP_246167670.1">
    <property type="nucleotide sequence ID" value="NZ_BAAALV010000005.1"/>
</dbReference>
<protein>
    <submittedName>
        <fullName evidence="3">Enoyl-[acyl-carrier-protein] reductase FabL</fullName>
    </submittedName>
</protein>
<organism evidence="3 4">
    <name type="scientific">Arthrobacter gandavensis</name>
    <dbReference type="NCBI Taxonomy" id="169960"/>
    <lineage>
        <taxon>Bacteria</taxon>
        <taxon>Bacillati</taxon>
        <taxon>Actinomycetota</taxon>
        <taxon>Actinomycetes</taxon>
        <taxon>Micrococcales</taxon>
        <taxon>Micrococcaceae</taxon>
        <taxon>Arthrobacter</taxon>
    </lineage>
</organism>
<evidence type="ECO:0000256" key="1">
    <source>
        <dbReference type="ARBA" id="ARBA00006484"/>
    </source>
</evidence>
<comment type="similarity">
    <text evidence="1">Belongs to the short-chain dehydrogenases/reductases (SDR) family.</text>
</comment>
<dbReference type="CDD" id="cd05359">
    <property type="entry name" value="ChcA_like_SDR_c"/>
    <property type="match status" value="1"/>
</dbReference>
<evidence type="ECO:0000313" key="4">
    <source>
        <dbReference type="Proteomes" id="UP001500784"/>
    </source>
</evidence>
<evidence type="ECO:0000313" key="3">
    <source>
        <dbReference type="EMBL" id="GAA1918499.1"/>
    </source>
</evidence>
<dbReference type="EMBL" id="BAAALV010000005">
    <property type="protein sequence ID" value="GAA1918499.1"/>
    <property type="molecule type" value="Genomic_DNA"/>
</dbReference>
<dbReference type="InterPro" id="IPR002347">
    <property type="entry name" value="SDR_fam"/>
</dbReference>
<proteinExistence type="inferred from homology"/>
<dbReference type="Pfam" id="PF13561">
    <property type="entry name" value="adh_short_C2"/>
    <property type="match status" value="1"/>
</dbReference>
<keyword evidence="4" id="KW-1185">Reference proteome</keyword>
<sequence length="290" mass="30981">MEQPAEPEQSSPGQARQYEGKIALVTGASRGIGRRVAERLAGQGAQVVVGYRKNADLAKETVAELQRLGGGGLAVQADIENPEDIVRLFDAAAAEYGRLDYFVNNAAAAAFKKVVDLKTHHLDRAYAVNVRPFVLGAQEAVKLMDDGGRIVALTSYGSVRAFPTYAALGSYKAAVESFVRFMAVEFAGYGINVNAVNGGLIDSDSLEYFYAMDGMAPMDSVISRIPKRRPGTVDEMAATVDFLLSPGAEYITGQSLAVDGGLSVIAPPFFSDTTEPVALPERPRRPQAED</sequence>
<evidence type="ECO:0000256" key="2">
    <source>
        <dbReference type="ARBA" id="ARBA00023002"/>
    </source>
</evidence>
<accession>A0ABP5AQN2</accession>
<keyword evidence="2" id="KW-0560">Oxidoreductase</keyword>
<comment type="caution">
    <text evidence="3">The sequence shown here is derived from an EMBL/GenBank/DDBJ whole genome shotgun (WGS) entry which is preliminary data.</text>
</comment>
<gene>
    <name evidence="3" type="primary">fabL</name>
    <name evidence="3" type="ORF">GCM10009688_24400</name>
</gene>
<dbReference type="PANTHER" id="PTHR43639:SF1">
    <property type="entry name" value="SHORT-CHAIN DEHYDROGENASE_REDUCTASE FAMILY PROTEIN"/>
    <property type="match status" value="1"/>
</dbReference>
<name>A0ABP5AQN2_9MICC</name>
<dbReference type="Gene3D" id="3.40.50.720">
    <property type="entry name" value="NAD(P)-binding Rossmann-like Domain"/>
    <property type="match status" value="1"/>
</dbReference>